<dbReference type="InterPro" id="IPR015422">
    <property type="entry name" value="PyrdxlP-dep_Trfase_small"/>
</dbReference>
<evidence type="ECO:0000256" key="1">
    <source>
        <dbReference type="SAM" id="MobiDB-lite"/>
    </source>
</evidence>
<dbReference type="Proteomes" id="UP000029692">
    <property type="component" value="Unassembled WGS sequence"/>
</dbReference>
<dbReference type="Gene3D" id="3.40.640.10">
    <property type="entry name" value="Type I PLP-dependent aspartate aminotransferase-like (Major domain)"/>
    <property type="match status" value="1"/>
</dbReference>
<gene>
    <name evidence="2" type="ORF">DC28_10060</name>
</gene>
<reference evidence="2 3" key="1">
    <citation type="submission" date="2014-05" db="EMBL/GenBank/DDBJ databases">
        <title>De novo Genome Sequence of Spirocheata sp.</title>
        <authorList>
            <person name="Shivani Y."/>
            <person name="Subhash Y."/>
            <person name="Tushar L."/>
            <person name="Sasikala C."/>
            <person name="Ramana C.V."/>
        </authorList>
    </citation>
    <scope>NUCLEOTIDE SEQUENCE [LARGE SCALE GENOMIC DNA]</scope>
    <source>
        <strain evidence="2 3">JC230</strain>
    </source>
</reference>
<proteinExistence type="predicted"/>
<feature type="compositionally biased region" description="Basic and acidic residues" evidence="1">
    <location>
        <begin position="201"/>
        <end position="214"/>
    </location>
</feature>
<dbReference type="SUPFAM" id="SSF53383">
    <property type="entry name" value="PLP-dependent transferases"/>
    <property type="match status" value="1"/>
</dbReference>
<dbReference type="RefSeq" id="WP_037548051.1">
    <property type="nucleotide sequence ID" value="NZ_JNUP01000065.1"/>
</dbReference>
<feature type="region of interest" description="Disordered" evidence="1">
    <location>
        <begin position="201"/>
        <end position="228"/>
    </location>
</feature>
<dbReference type="Gene3D" id="3.90.1150.10">
    <property type="entry name" value="Aspartate Aminotransferase, domain 1"/>
    <property type="match status" value="1"/>
</dbReference>
<dbReference type="eggNOG" id="COG0001">
    <property type="taxonomic scope" value="Bacteria"/>
</dbReference>
<keyword evidence="3" id="KW-1185">Reference proteome</keyword>
<evidence type="ECO:0000313" key="3">
    <source>
        <dbReference type="Proteomes" id="UP000029692"/>
    </source>
</evidence>
<organism evidence="2 3">
    <name type="scientific">Spirochaeta lutea</name>
    <dbReference type="NCBI Taxonomy" id="1480694"/>
    <lineage>
        <taxon>Bacteria</taxon>
        <taxon>Pseudomonadati</taxon>
        <taxon>Spirochaetota</taxon>
        <taxon>Spirochaetia</taxon>
        <taxon>Spirochaetales</taxon>
        <taxon>Spirochaetaceae</taxon>
        <taxon>Spirochaeta</taxon>
    </lineage>
</organism>
<evidence type="ECO:0000313" key="2">
    <source>
        <dbReference type="EMBL" id="KGE71610.1"/>
    </source>
</evidence>
<sequence length="288" mass="32395">MIQDPDTPGVPHERLFRLPAVKRARGFYFYAPDGTRYLDLWQNNGLAYRGHSPAGFTQAIKNRISTKLFGPLPNSLFLRLTKGLTAFYPEYEPRIFPSQEAAVLGLQSIGITLDDYAFSRWQPTATPENQEIAFHRPDTPTPGTGLILPILPQLAGYFGQILMVRKQHPLLKAISSPGASPIQIEAMLLGLALFSPEIKPEAKHRPRGQNRDRSQVPPPESLHTPGFHRSGRYLIPRLDQGQYFAWYKAARAQKFVFNPYWGGVSILPAHASKGEWDRLKALFQEVPA</sequence>
<protein>
    <recommendedName>
        <fullName evidence="4">Aminotransferase class III</fullName>
    </recommendedName>
</protein>
<dbReference type="STRING" id="1480694.DC28_10060"/>
<dbReference type="EMBL" id="JNUP01000065">
    <property type="protein sequence ID" value="KGE71610.1"/>
    <property type="molecule type" value="Genomic_DNA"/>
</dbReference>
<comment type="caution">
    <text evidence="2">The sequence shown here is derived from an EMBL/GenBank/DDBJ whole genome shotgun (WGS) entry which is preliminary data.</text>
</comment>
<dbReference type="AlphaFoldDB" id="A0A098QUT2"/>
<dbReference type="InterPro" id="IPR015421">
    <property type="entry name" value="PyrdxlP-dep_Trfase_major"/>
</dbReference>
<name>A0A098QUT2_9SPIO</name>
<evidence type="ECO:0008006" key="4">
    <source>
        <dbReference type="Google" id="ProtNLM"/>
    </source>
</evidence>
<accession>A0A098QUT2</accession>
<dbReference type="InterPro" id="IPR015424">
    <property type="entry name" value="PyrdxlP-dep_Trfase"/>
</dbReference>
<dbReference type="OrthoDB" id="356614at2"/>